<dbReference type="Proteomes" id="UP001165678">
    <property type="component" value="Unassembled WGS sequence"/>
</dbReference>
<evidence type="ECO:0000313" key="5">
    <source>
        <dbReference type="Proteomes" id="UP001165678"/>
    </source>
</evidence>
<dbReference type="InterPro" id="IPR022770">
    <property type="entry name" value="IucA/IucC-like_C"/>
</dbReference>
<reference evidence="4" key="1">
    <citation type="submission" date="2022-11" db="EMBL/GenBank/DDBJ databases">
        <title>Larsenimonas rhizosphaerae sp. nov., isolated from a tidal mudflat.</title>
        <authorList>
            <person name="Lee S.D."/>
            <person name="Kim I.S."/>
        </authorList>
    </citation>
    <scope>NUCLEOTIDE SEQUENCE</scope>
    <source>
        <strain evidence="4">GH2-1</strain>
    </source>
</reference>
<feature type="domain" description="Aerobactin siderophore biosynthesis IucA/IucC-like C-terminal" evidence="3">
    <location>
        <begin position="468"/>
        <end position="606"/>
    </location>
</feature>
<gene>
    <name evidence="4" type="ORF">OQ287_11020</name>
</gene>
<evidence type="ECO:0000256" key="1">
    <source>
        <dbReference type="ARBA" id="ARBA00004924"/>
    </source>
</evidence>
<feature type="domain" description="Aerobactin siderophore biosynthesis IucA/IucC N-terminal" evidence="2">
    <location>
        <begin position="181"/>
        <end position="422"/>
    </location>
</feature>
<name>A0AA41ZHP3_9GAMM</name>
<dbReference type="RefSeq" id="WP_265896446.1">
    <property type="nucleotide sequence ID" value="NZ_JAPIVE010000003.1"/>
</dbReference>
<comment type="caution">
    <text evidence="4">The sequence shown here is derived from an EMBL/GenBank/DDBJ whole genome shotgun (WGS) entry which is preliminary data.</text>
</comment>
<dbReference type="GO" id="GO:0019290">
    <property type="term" value="P:siderophore biosynthetic process"/>
    <property type="evidence" value="ECO:0007669"/>
    <property type="project" value="InterPro"/>
</dbReference>
<dbReference type="PANTHER" id="PTHR34384:SF6">
    <property type="entry name" value="STAPHYLOFERRIN B SYNTHASE"/>
    <property type="match status" value="1"/>
</dbReference>
<dbReference type="GO" id="GO:0016881">
    <property type="term" value="F:acid-amino acid ligase activity"/>
    <property type="evidence" value="ECO:0007669"/>
    <property type="project" value="UniProtKB-ARBA"/>
</dbReference>
<evidence type="ECO:0000259" key="3">
    <source>
        <dbReference type="Pfam" id="PF06276"/>
    </source>
</evidence>
<dbReference type="Gene3D" id="1.10.510.40">
    <property type="match status" value="1"/>
</dbReference>
<dbReference type="Pfam" id="PF04183">
    <property type="entry name" value="IucA_IucC"/>
    <property type="match status" value="1"/>
</dbReference>
<dbReference type="EMBL" id="JAPIVE010000003">
    <property type="protein sequence ID" value="MCX2524770.1"/>
    <property type="molecule type" value="Genomic_DNA"/>
</dbReference>
<dbReference type="InterPro" id="IPR007310">
    <property type="entry name" value="Aerobactin_biosyn_IucA/IucC_N"/>
</dbReference>
<dbReference type="Pfam" id="PF06276">
    <property type="entry name" value="FhuF"/>
    <property type="match status" value="1"/>
</dbReference>
<organism evidence="4 5">
    <name type="scientific">Larsenimonas rhizosphaerae</name>
    <dbReference type="NCBI Taxonomy" id="2944682"/>
    <lineage>
        <taxon>Bacteria</taxon>
        <taxon>Pseudomonadati</taxon>
        <taxon>Pseudomonadota</taxon>
        <taxon>Gammaproteobacteria</taxon>
        <taxon>Oceanospirillales</taxon>
        <taxon>Halomonadaceae</taxon>
        <taxon>Larsenimonas</taxon>
    </lineage>
</organism>
<dbReference type="PANTHER" id="PTHR34384">
    <property type="entry name" value="L-2,3-DIAMINOPROPANOATE--CITRATE LIGASE"/>
    <property type="match status" value="1"/>
</dbReference>
<proteinExistence type="predicted"/>
<protein>
    <submittedName>
        <fullName evidence="4">AcsA protein</fullName>
    </submittedName>
</protein>
<sequence length="637" mass="70333">MTAFSTYDAPTTDDLHAEAARRHVLRSLVDALLVEEMFSHLPVIWSDADEASLWLAGHSAMSLLSADPARRLWRWTIATTPEVTLFMVLQPGITQAWELADGSGVWCVPAHGAVSVEGASLAPDEFMRQVCVGLHPDDPDPTAGEAVFLNALATSTWQLARSQAHCIDHQGLLDKPAWAFFTVMEQWASLLDRPYHPTAKAKEGLSAEEYVAWVAEFDQPVTLAWVAVRRSALMTGAEVAAGDAPATWLMTAAEQVALAAELHRLGVEESHMALPVHPWQQRHALPHWLAEAFACGDCLTLAVTSTDWKASSSLRSLLPGRDSRHSVKLPMAVNSLGASRYLPAVKMMNGDLSASLLHQAQARDARLAEALHLCEEGRWWAFMPEGASLFDEAPRHLSAMVRSYPEALARDPACRLLPMAALGTPLPEGGHHFLDDWLAWRRLEPCKENVVQLTGELIGVFFELTLRLFRLGMLPEVHGQNAVLVWREGRVTGMVLRDHDSLRIAVPALEAAGLADPEYRIKPRHSNTLYHDDLAGLLFWLQTLAIQVNVRAVVDTIASHFEMPVSALWQEVARQLRRQIHDIPFTAPVRALLIKQLFDAPYWPFKHLVGPIMVRAGGPGSMPFGTGRAVNPLQRIA</sequence>
<evidence type="ECO:0000313" key="4">
    <source>
        <dbReference type="EMBL" id="MCX2524770.1"/>
    </source>
</evidence>
<comment type="pathway">
    <text evidence="1">Siderophore biosynthesis.</text>
</comment>
<keyword evidence="5" id="KW-1185">Reference proteome</keyword>
<dbReference type="AlphaFoldDB" id="A0AA41ZHP3"/>
<accession>A0AA41ZHP3</accession>
<evidence type="ECO:0000259" key="2">
    <source>
        <dbReference type="Pfam" id="PF04183"/>
    </source>
</evidence>
<dbReference type="InterPro" id="IPR037455">
    <property type="entry name" value="LucA/IucC-like"/>
</dbReference>